<dbReference type="EnsemblPlants" id="ORUFI02G16860.1">
    <property type="protein sequence ID" value="ORUFI02G16860.1"/>
    <property type="gene ID" value="ORUFI02G16860"/>
</dbReference>
<dbReference type="AlphaFoldDB" id="A0A0E0NEQ6"/>
<dbReference type="Gramene" id="ORUFI02G16860.1">
    <property type="protein sequence ID" value="ORUFI02G16860.1"/>
    <property type="gene ID" value="ORUFI02G16860"/>
</dbReference>
<evidence type="ECO:0000256" key="1">
    <source>
        <dbReference type="SAM" id="MobiDB-lite"/>
    </source>
</evidence>
<name>A0A0E0NEQ6_ORYRU</name>
<evidence type="ECO:0000313" key="3">
    <source>
        <dbReference type="Proteomes" id="UP000008022"/>
    </source>
</evidence>
<reference evidence="3" key="1">
    <citation type="submission" date="2013-06" db="EMBL/GenBank/DDBJ databases">
        <authorList>
            <person name="Zhao Q."/>
        </authorList>
    </citation>
    <scope>NUCLEOTIDE SEQUENCE</scope>
    <source>
        <strain evidence="3">cv. W1943</strain>
    </source>
</reference>
<organism evidence="2 3">
    <name type="scientific">Oryza rufipogon</name>
    <name type="common">Brownbeard rice</name>
    <name type="synonym">Asian wild rice</name>
    <dbReference type="NCBI Taxonomy" id="4529"/>
    <lineage>
        <taxon>Eukaryota</taxon>
        <taxon>Viridiplantae</taxon>
        <taxon>Streptophyta</taxon>
        <taxon>Embryophyta</taxon>
        <taxon>Tracheophyta</taxon>
        <taxon>Spermatophyta</taxon>
        <taxon>Magnoliopsida</taxon>
        <taxon>Liliopsida</taxon>
        <taxon>Poales</taxon>
        <taxon>Poaceae</taxon>
        <taxon>BOP clade</taxon>
        <taxon>Oryzoideae</taxon>
        <taxon>Oryzeae</taxon>
        <taxon>Oryzinae</taxon>
        <taxon>Oryza</taxon>
    </lineage>
</organism>
<feature type="region of interest" description="Disordered" evidence="1">
    <location>
        <begin position="197"/>
        <end position="246"/>
    </location>
</feature>
<dbReference type="OMA" id="WRLTTMS"/>
<sequence length="282" mass="29588">MGTLLSSVPRWVPFLSSSSHRGLSFFPSMLEFSPLIASASRLLPLRPALPLPTFPSFPVGVGVFTGGEEIDICTITLLSTDLLMAASLVERRTGSWRTVGVDAWRLTTMSRILPWRHPPPPASFALPLADILPSLCCPLGGAKAGACAIIVEELNAGGCGEGVAVAGGNGSGGAVQDNDRVERQAVAGHCHRHDNPACGSQVVGDGRPSAAGLRASQSLRRPPPSLAAARRDEDPTPHTVDPPLQPDMWVAGRWQWRAECGGVKCQPVLEKATVVVGSGEEG</sequence>
<evidence type="ECO:0000313" key="2">
    <source>
        <dbReference type="EnsemblPlants" id="ORUFI02G16860.1"/>
    </source>
</evidence>
<dbReference type="HOGENOM" id="CLU_092598_0_0_1"/>
<reference evidence="2" key="2">
    <citation type="submission" date="2015-06" db="UniProtKB">
        <authorList>
            <consortium name="EnsemblPlants"/>
        </authorList>
    </citation>
    <scope>IDENTIFICATION</scope>
</reference>
<dbReference type="Proteomes" id="UP000008022">
    <property type="component" value="Unassembled WGS sequence"/>
</dbReference>
<protein>
    <submittedName>
        <fullName evidence="2">Uncharacterized protein</fullName>
    </submittedName>
</protein>
<proteinExistence type="predicted"/>
<accession>A0A0E0NEQ6</accession>
<keyword evidence="3" id="KW-1185">Reference proteome</keyword>